<protein>
    <submittedName>
        <fullName evidence="1">Uncharacterized protein</fullName>
    </submittedName>
</protein>
<sequence length="167" mass="17750">MNELGPLKRSQLRALLTQRPADHVFDKGSALLEGNTMISSGYLNVLNSCHGSAERHWTSTNHNLQTYTSYLTFSVWGIDFDGATATGNTPESHCVLEATTQTAAAISGPSCRHVCSAAYLFKPAAGPGGPTRASPGASSACLRIHSHLRIKLLTLMLPVLLGPASDF</sequence>
<accession>A0AAV6SK14</accession>
<gene>
    <name evidence="1" type="ORF">JOB18_022992</name>
</gene>
<organism evidence="1 2">
    <name type="scientific">Solea senegalensis</name>
    <name type="common">Senegalese sole</name>
    <dbReference type="NCBI Taxonomy" id="28829"/>
    <lineage>
        <taxon>Eukaryota</taxon>
        <taxon>Metazoa</taxon>
        <taxon>Chordata</taxon>
        <taxon>Craniata</taxon>
        <taxon>Vertebrata</taxon>
        <taxon>Euteleostomi</taxon>
        <taxon>Actinopterygii</taxon>
        <taxon>Neopterygii</taxon>
        <taxon>Teleostei</taxon>
        <taxon>Neoteleostei</taxon>
        <taxon>Acanthomorphata</taxon>
        <taxon>Carangaria</taxon>
        <taxon>Pleuronectiformes</taxon>
        <taxon>Pleuronectoidei</taxon>
        <taxon>Soleidae</taxon>
        <taxon>Solea</taxon>
    </lineage>
</organism>
<dbReference type="EMBL" id="JAGKHQ010000004">
    <property type="protein sequence ID" value="KAG7518036.1"/>
    <property type="molecule type" value="Genomic_DNA"/>
</dbReference>
<dbReference type="Proteomes" id="UP000693946">
    <property type="component" value="Linkage Group LG12"/>
</dbReference>
<evidence type="ECO:0000313" key="1">
    <source>
        <dbReference type="EMBL" id="KAG7518036.1"/>
    </source>
</evidence>
<keyword evidence="2" id="KW-1185">Reference proteome</keyword>
<name>A0AAV6SK14_SOLSE</name>
<reference evidence="1 2" key="1">
    <citation type="journal article" date="2021" name="Sci. Rep.">
        <title>Chromosome anchoring in Senegalese sole (Solea senegalensis) reveals sex-associated markers and genome rearrangements in flatfish.</title>
        <authorList>
            <person name="Guerrero-Cozar I."/>
            <person name="Gomez-Garrido J."/>
            <person name="Berbel C."/>
            <person name="Martinez-Blanch J.F."/>
            <person name="Alioto T."/>
            <person name="Claros M.G."/>
            <person name="Gagnaire P.A."/>
            <person name="Manchado M."/>
        </authorList>
    </citation>
    <scope>NUCLEOTIDE SEQUENCE [LARGE SCALE GENOMIC DNA]</scope>
    <source>
        <strain evidence="1">Sse05_10M</strain>
    </source>
</reference>
<comment type="caution">
    <text evidence="1">The sequence shown here is derived from an EMBL/GenBank/DDBJ whole genome shotgun (WGS) entry which is preliminary data.</text>
</comment>
<dbReference type="AlphaFoldDB" id="A0AAV6SK14"/>
<evidence type="ECO:0000313" key="2">
    <source>
        <dbReference type="Proteomes" id="UP000693946"/>
    </source>
</evidence>
<proteinExistence type="predicted"/>